<keyword evidence="2" id="KW-1185">Reference proteome</keyword>
<evidence type="ECO:0008006" key="3">
    <source>
        <dbReference type="Google" id="ProtNLM"/>
    </source>
</evidence>
<accession>A0A087M650</accession>
<name>A0A087M650_9HYPH</name>
<dbReference type="Proteomes" id="UP000028981">
    <property type="component" value="Unassembled WGS sequence"/>
</dbReference>
<dbReference type="Gene3D" id="3.30.1150.10">
    <property type="match status" value="1"/>
</dbReference>
<sequence length="137" mass="14825">MIWPRLLGTHDRMIRLFALLLALSVAAPVLAQGLSAEAIAKQNQAIAIRVQQQLMSCWIVPPGEEDQRLALDIAFFGDGRLDGEAMLAPESAKAASKRGVLTDSILAAVDRCVPFEGLEALGADAEERFSVTIYFQS</sequence>
<proteinExistence type="predicted"/>
<gene>
    <name evidence="1" type="ORF">JP75_05260</name>
</gene>
<protein>
    <recommendedName>
        <fullName evidence="3">TonB C-terminal domain-containing protein</fullName>
    </recommendedName>
</protein>
<organism evidence="1 2">
    <name type="scientific">Devosia riboflavina</name>
    <dbReference type="NCBI Taxonomy" id="46914"/>
    <lineage>
        <taxon>Bacteria</taxon>
        <taxon>Pseudomonadati</taxon>
        <taxon>Pseudomonadota</taxon>
        <taxon>Alphaproteobacteria</taxon>
        <taxon>Hyphomicrobiales</taxon>
        <taxon>Devosiaceae</taxon>
        <taxon>Devosia</taxon>
    </lineage>
</organism>
<dbReference type="EMBL" id="JQGC01000003">
    <property type="protein sequence ID" value="KFL32353.1"/>
    <property type="molecule type" value="Genomic_DNA"/>
</dbReference>
<dbReference type="AlphaFoldDB" id="A0A087M650"/>
<dbReference type="RefSeq" id="WP_035080041.1">
    <property type="nucleotide sequence ID" value="NZ_JQGC01000003.1"/>
</dbReference>
<dbReference type="OrthoDB" id="7161229at2"/>
<comment type="caution">
    <text evidence="1">The sequence shown here is derived from an EMBL/GenBank/DDBJ whole genome shotgun (WGS) entry which is preliminary data.</text>
</comment>
<reference evidence="1 2" key="1">
    <citation type="submission" date="2014-08" db="EMBL/GenBank/DDBJ databases">
        <authorList>
            <person name="Hassan Y.I."/>
            <person name="Lepp D."/>
            <person name="Zhou T."/>
        </authorList>
    </citation>
    <scope>NUCLEOTIDE SEQUENCE [LARGE SCALE GENOMIC DNA]</scope>
    <source>
        <strain evidence="1 2">IFO13584</strain>
    </source>
</reference>
<dbReference type="STRING" id="46914.JP75_05260"/>
<evidence type="ECO:0000313" key="2">
    <source>
        <dbReference type="Proteomes" id="UP000028981"/>
    </source>
</evidence>
<evidence type="ECO:0000313" key="1">
    <source>
        <dbReference type="EMBL" id="KFL32353.1"/>
    </source>
</evidence>